<evidence type="ECO:0000313" key="6">
    <source>
        <dbReference type="Proteomes" id="UP001500571"/>
    </source>
</evidence>
<reference evidence="6" key="1">
    <citation type="journal article" date="2019" name="Int. J. Syst. Evol. Microbiol.">
        <title>The Global Catalogue of Microorganisms (GCM) 10K type strain sequencing project: providing services to taxonomists for standard genome sequencing and annotation.</title>
        <authorList>
            <consortium name="The Broad Institute Genomics Platform"/>
            <consortium name="The Broad Institute Genome Sequencing Center for Infectious Disease"/>
            <person name="Wu L."/>
            <person name="Ma J."/>
        </authorList>
    </citation>
    <scope>NUCLEOTIDE SEQUENCE [LARGE SCALE GENOMIC DNA]</scope>
    <source>
        <strain evidence="6">JCM 15309</strain>
    </source>
</reference>
<name>A0ABP5BSB2_9ACTN</name>
<dbReference type="Proteomes" id="UP001500571">
    <property type="component" value="Unassembled WGS sequence"/>
</dbReference>
<dbReference type="Pfam" id="PF17853">
    <property type="entry name" value="GGDEF_2"/>
    <property type="match status" value="1"/>
</dbReference>
<keyword evidence="6" id="KW-1185">Reference proteome</keyword>
<dbReference type="InterPro" id="IPR051448">
    <property type="entry name" value="CdaR-like_regulators"/>
</dbReference>
<feature type="region of interest" description="Disordered" evidence="2">
    <location>
        <begin position="1"/>
        <end position="22"/>
    </location>
</feature>
<feature type="domain" description="PucR C-terminal helix-turn-helix" evidence="3">
    <location>
        <begin position="499"/>
        <end position="557"/>
    </location>
</feature>
<comment type="similarity">
    <text evidence="1">Belongs to the CdaR family.</text>
</comment>
<dbReference type="InterPro" id="IPR041522">
    <property type="entry name" value="CdaR_GGDEF"/>
</dbReference>
<evidence type="ECO:0000259" key="4">
    <source>
        <dbReference type="Pfam" id="PF17853"/>
    </source>
</evidence>
<dbReference type="PANTHER" id="PTHR33744">
    <property type="entry name" value="CARBOHYDRATE DIACID REGULATOR"/>
    <property type="match status" value="1"/>
</dbReference>
<evidence type="ECO:0000256" key="2">
    <source>
        <dbReference type="SAM" id="MobiDB-lite"/>
    </source>
</evidence>
<accession>A0ABP5BSB2</accession>
<gene>
    <name evidence="5" type="ORF">GCM10009798_07360</name>
</gene>
<organism evidence="5 6">
    <name type="scientific">Nocardioides panacihumi</name>
    <dbReference type="NCBI Taxonomy" id="400774"/>
    <lineage>
        <taxon>Bacteria</taxon>
        <taxon>Bacillati</taxon>
        <taxon>Actinomycetota</taxon>
        <taxon>Actinomycetes</taxon>
        <taxon>Propionibacteriales</taxon>
        <taxon>Nocardioidaceae</taxon>
        <taxon>Nocardioides</taxon>
    </lineage>
</organism>
<dbReference type="Pfam" id="PF13556">
    <property type="entry name" value="HTH_30"/>
    <property type="match status" value="1"/>
</dbReference>
<proteinExistence type="inferred from homology"/>
<sequence>MWPSEGHNPDLGTYPEPVSQRPRASLGRVLDDLGDSLLELVAGDPAHDGEIGGIVIHDPDDEPVQPPAALVLGVGVAATALPELVRDVGRRGGVGLIVRAPVVLTPRLEAAVRDARLALIGLRRGATWAQLTALLRSLLAEGDLGPAEAESIGGLPSGDLFAVANAVGALLDAPVTIEDRSSRVLAFSGRQDEADPSRVETIIGRQVPERYAKMLTDLGVFRELYREHRPVVVNPADLGADSVSKQRVAIAVRAGDEVLGSIWAAMDGEVTPERSAALQDAAKLVALHMLRVRAGADVQRRLRTDLVSTALEGGVGARDALSRLGLAGKQVVVLAVALRAEHPADAEQVAGGTGDLERAADALSVHLSSSVPSSAVAVVGGIAYALLPVTATHGSEPEERAARLAEEFCERLGARLPMVVGIGGAGTDVSGVTESRATATRVLRVLRDGHAHRRVARLPDVHTQSLLLELRDLAAARGEKPVGPIARLLEYDERNDSGLAETLEAWLDALGDVRAAAAALFIHPNTLRYRLRRLEEVSGLDLADPEQRFAAMLQLRILAPR</sequence>
<dbReference type="EMBL" id="BAAAPB010000001">
    <property type="protein sequence ID" value="GAA1950535.1"/>
    <property type="molecule type" value="Genomic_DNA"/>
</dbReference>
<evidence type="ECO:0000313" key="5">
    <source>
        <dbReference type="EMBL" id="GAA1950535.1"/>
    </source>
</evidence>
<dbReference type="Gene3D" id="1.10.10.2840">
    <property type="entry name" value="PucR C-terminal helix-turn-helix domain"/>
    <property type="match status" value="1"/>
</dbReference>
<protein>
    <submittedName>
        <fullName evidence="5">Helix-turn-helix domain-containing protein</fullName>
    </submittedName>
</protein>
<comment type="caution">
    <text evidence="5">The sequence shown here is derived from an EMBL/GenBank/DDBJ whole genome shotgun (WGS) entry which is preliminary data.</text>
</comment>
<dbReference type="PANTHER" id="PTHR33744:SF17">
    <property type="entry name" value="CONSERVED PROTEIN"/>
    <property type="match status" value="1"/>
</dbReference>
<feature type="domain" description="CdaR GGDEF-like" evidence="4">
    <location>
        <begin position="317"/>
        <end position="445"/>
    </location>
</feature>
<dbReference type="InterPro" id="IPR042070">
    <property type="entry name" value="PucR_C-HTH_sf"/>
</dbReference>
<evidence type="ECO:0000259" key="3">
    <source>
        <dbReference type="Pfam" id="PF13556"/>
    </source>
</evidence>
<dbReference type="InterPro" id="IPR025736">
    <property type="entry name" value="PucR_C-HTH_dom"/>
</dbReference>
<evidence type="ECO:0000256" key="1">
    <source>
        <dbReference type="ARBA" id="ARBA00006754"/>
    </source>
</evidence>